<evidence type="ECO:0000256" key="3">
    <source>
        <dbReference type="ARBA" id="ARBA00023004"/>
    </source>
</evidence>
<evidence type="ECO:0000256" key="4">
    <source>
        <dbReference type="ARBA" id="ARBA00025742"/>
    </source>
</evidence>
<protein>
    <submittedName>
        <fullName evidence="6">3',5'-cyclic-nucleotide phosphodiesterase</fullName>
    </submittedName>
</protein>
<comment type="similarity">
    <text evidence="4">Belongs to the cyclic nucleotide phosphodiesterase class-III family.</text>
</comment>
<feature type="domain" description="Calcineurin-like phosphoesterase" evidence="5">
    <location>
        <begin position="5"/>
        <end position="190"/>
    </location>
</feature>
<dbReference type="Gene3D" id="3.60.21.10">
    <property type="match status" value="1"/>
</dbReference>
<dbReference type="InterPro" id="IPR050884">
    <property type="entry name" value="CNP_phosphodiesterase-III"/>
</dbReference>
<dbReference type="STRING" id="1910958.BTM30_04565"/>
<evidence type="ECO:0000313" key="7">
    <source>
        <dbReference type="Proteomes" id="UP000240206"/>
    </source>
</evidence>
<proteinExistence type="inferred from homology"/>
<gene>
    <name evidence="6" type="ORF">C7K08_04705</name>
</gene>
<evidence type="ECO:0000256" key="1">
    <source>
        <dbReference type="ARBA" id="ARBA00022723"/>
    </source>
</evidence>
<dbReference type="Proteomes" id="UP000240206">
    <property type="component" value="Unassembled WGS sequence"/>
</dbReference>
<dbReference type="AlphaFoldDB" id="A0A2P7EFS4"/>
<comment type="caution">
    <text evidence="6">The sequence shown here is derived from an EMBL/GenBank/DDBJ whole genome shotgun (WGS) entry which is preliminary data.</text>
</comment>
<dbReference type="PANTHER" id="PTHR42988">
    <property type="entry name" value="PHOSPHOHYDROLASE"/>
    <property type="match status" value="1"/>
</dbReference>
<evidence type="ECO:0000256" key="2">
    <source>
        <dbReference type="ARBA" id="ARBA00022801"/>
    </source>
</evidence>
<dbReference type="Pfam" id="PF00149">
    <property type="entry name" value="Metallophos"/>
    <property type="match status" value="1"/>
</dbReference>
<dbReference type="SUPFAM" id="SSF56300">
    <property type="entry name" value="Metallo-dependent phosphatases"/>
    <property type="match status" value="1"/>
</dbReference>
<evidence type="ECO:0000313" key="6">
    <source>
        <dbReference type="EMBL" id="PSI02040.1"/>
    </source>
</evidence>
<dbReference type="GO" id="GO:0016787">
    <property type="term" value="F:hydrolase activity"/>
    <property type="evidence" value="ECO:0007669"/>
    <property type="project" value="UniProtKB-KW"/>
</dbReference>
<keyword evidence="7" id="KW-1185">Reference proteome</keyword>
<dbReference type="PANTHER" id="PTHR42988:SF2">
    <property type="entry name" value="CYCLIC NUCLEOTIDE PHOSPHODIESTERASE CBUA0032-RELATED"/>
    <property type="match status" value="1"/>
</dbReference>
<keyword evidence="1" id="KW-0479">Metal-binding</keyword>
<name>A0A2P7EFS4_9SYNE</name>
<evidence type="ECO:0000259" key="5">
    <source>
        <dbReference type="Pfam" id="PF00149"/>
    </source>
</evidence>
<dbReference type="InterPro" id="IPR029052">
    <property type="entry name" value="Metallo-depent_PP-like"/>
</dbReference>
<dbReference type="GO" id="GO:0046872">
    <property type="term" value="F:metal ion binding"/>
    <property type="evidence" value="ECO:0007669"/>
    <property type="project" value="UniProtKB-KW"/>
</dbReference>
<keyword evidence="3" id="KW-0408">Iron</keyword>
<keyword evidence="2" id="KW-0378">Hydrolase</keyword>
<reference evidence="7" key="1">
    <citation type="submission" date="2018-03" db="EMBL/GenBank/DDBJ databases">
        <title>Ecological and genomic features of two cosmopolitan and abundant freshwater picocyanobacteria.</title>
        <authorList>
            <person name="Cabello-Yeves P.J."/>
            <person name="Picazo A."/>
            <person name="Camacho A."/>
            <person name="Callieri C."/>
            <person name="Rosselli R."/>
            <person name="Roda-Garcia J."/>
            <person name="Coutinho F.H."/>
            <person name="Rodriguez-Valera F."/>
        </authorList>
    </citation>
    <scope>NUCLEOTIDE SEQUENCE [LARGE SCALE GENOMIC DNA]</scope>
    <source>
        <strain evidence="7">Tous</strain>
    </source>
</reference>
<dbReference type="RefSeq" id="WP_106499499.1">
    <property type="nucleotide sequence ID" value="NZ_PXVC01000013.1"/>
</dbReference>
<accession>A0A2P7EFS4</accession>
<organism evidence="6 7">
    <name type="scientific">Synechococcus lacustris str. Tous</name>
    <dbReference type="NCBI Taxonomy" id="1910958"/>
    <lineage>
        <taxon>Bacteria</taxon>
        <taxon>Bacillati</taxon>
        <taxon>Cyanobacteriota</taxon>
        <taxon>Cyanophyceae</taxon>
        <taxon>Synechococcales</taxon>
        <taxon>Synechococcaceae</taxon>
        <taxon>Synechococcus</taxon>
    </lineage>
</organism>
<dbReference type="InterPro" id="IPR004843">
    <property type="entry name" value="Calcineurin-like_PHP"/>
</dbReference>
<sequence length="247" mass="27329">MTVSLLQLSDPHLLANPSGWYRGVQPLVNFKRGLQMALSQIPRPPDLLLLTGDLCQDESWAGYGMLRDVLEAFALPTALLAGNHDHPQLLRCCLARTAQVAPALISLGEWNLLILDSHWPGAVDGWVSQSQLQWATTALSKKQPALCKQKNPLIVAVHHPPEDQREGDALLTALADLAPLKIVLMGHIHQHRRNLWAETVLLGCPSSLIQFNPTQMCPLGLPHQCGGRFLELEGDGSWRETLLRWPN</sequence>
<dbReference type="EMBL" id="PXVC01000013">
    <property type="protein sequence ID" value="PSI02040.1"/>
    <property type="molecule type" value="Genomic_DNA"/>
</dbReference>